<keyword evidence="2" id="KW-1185">Reference proteome</keyword>
<evidence type="ECO:0000313" key="1">
    <source>
        <dbReference type="EMBL" id="KAJ8001557.1"/>
    </source>
</evidence>
<name>A0ACC2GDD1_DALPE</name>
<protein>
    <submittedName>
        <fullName evidence="1">Uncharacterized protein</fullName>
    </submittedName>
</protein>
<reference evidence="1" key="1">
    <citation type="submission" date="2021-05" db="EMBL/GenBank/DDBJ databases">
        <authorList>
            <person name="Pan Q."/>
            <person name="Jouanno E."/>
            <person name="Zahm M."/>
            <person name="Klopp C."/>
            <person name="Cabau C."/>
            <person name="Louis A."/>
            <person name="Berthelot C."/>
            <person name="Parey E."/>
            <person name="Roest Crollius H."/>
            <person name="Montfort J."/>
            <person name="Robinson-Rechavi M."/>
            <person name="Bouchez O."/>
            <person name="Lampietro C."/>
            <person name="Lopez Roques C."/>
            <person name="Donnadieu C."/>
            <person name="Postlethwait J."/>
            <person name="Bobe J."/>
            <person name="Dillon D."/>
            <person name="Chandos A."/>
            <person name="von Hippel F."/>
            <person name="Guiguen Y."/>
        </authorList>
    </citation>
    <scope>NUCLEOTIDE SEQUENCE</scope>
    <source>
        <strain evidence="1">YG-Jan2019</strain>
    </source>
</reference>
<evidence type="ECO:0000313" key="2">
    <source>
        <dbReference type="Proteomes" id="UP001157502"/>
    </source>
</evidence>
<organism evidence="1 2">
    <name type="scientific">Dallia pectoralis</name>
    <name type="common">Alaska blackfish</name>
    <dbReference type="NCBI Taxonomy" id="75939"/>
    <lineage>
        <taxon>Eukaryota</taxon>
        <taxon>Metazoa</taxon>
        <taxon>Chordata</taxon>
        <taxon>Craniata</taxon>
        <taxon>Vertebrata</taxon>
        <taxon>Euteleostomi</taxon>
        <taxon>Actinopterygii</taxon>
        <taxon>Neopterygii</taxon>
        <taxon>Teleostei</taxon>
        <taxon>Protacanthopterygii</taxon>
        <taxon>Esociformes</taxon>
        <taxon>Umbridae</taxon>
        <taxon>Dallia</taxon>
    </lineage>
</organism>
<comment type="caution">
    <text evidence="1">The sequence shown here is derived from an EMBL/GenBank/DDBJ whole genome shotgun (WGS) entry which is preliminary data.</text>
</comment>
<dbReference type="Proteomes" id="UP001157502">
    <property type="component" value="Chromosome 14"/>
</dbReference>
<proteinExistence type="predicted"/>
<sequence>MEDYEKFIQHQLSQLRKSKEEQLTESTLFPRLGSSTIRFHGLPILPPLLSGEQKAQMQQHKTAKRTCKNTTSDPRMSYVQSILQSVQLRQAPTLEEFFQGESGMTLPKTPNFHDSTARHVQVLQNDVATANLTETVSPLNQTLVCGPHLWSSPHLSPTICDAALMDILPDSLVCDPLTLSPAIETITWANQPTETQTRKSLSANQQTEAQTRKSLSANQPTETQNRKSLSANQNRSISPGCFLEEDLMLGTNVDLLADISHRSVLSGYVTYENAEVASSRTEIWESVRSGPWGSPMDPGAFLCHSTWDTTATAACTIISHPPINADDLDEWSLECDDVIVPTQPTQEASPALTWHSDITSPARSEAAAVLSSPPPVEDLTGSQPREEEQQQSSSLPPNHPEPRITQDPQAEASTQDLLEPGQNPHYNPPSDAELDRPSGPYRLSLQNLLKKSQLALNLSKPGRNQPELKPAPKSPIGDIDPADPETEIPTGPYRHSLQTLLKKSQEHRRRQRQLKNLTKSGATGPVRIGATATRPHIAEEEHGFSDKENEEFFHSGSVVTAEGRKTVDQDSRKGPSERGVEFPGLHPLEEFPMEAWVRRDGDNNVTKSGIEREAIAVEKTFSEGIVTEWKSVNGPMTLEGGQTQSLPGLSVGVELHLTPDNPETPPKLIAKRSHPAPVDESPAQEPFHLVSEKSHVSDPQRPFSLGVGKFKIVPSPQFCMSPVRCKSKVGRGGRGETTQRPLNVNNKVDPGNCPSGDRGDSVAVPTAPLAAGGGMTRTNQAEQITKLELNLSSLKMLISDLESTLTETQGNQLALNNQPTDNGDSRYKHTDYQTPSGQTSNRGDREEGLRWADELTIAPCEVRLPNGVTRSAGEVRKGVPGYGSRDGRQLRPPASHRVTSLTKKTRVDGVFRKVPPDTITRRTPTSVASVASNIRSHRPISDQSGQEEPASFLSVNESYDVETPSGLWLQGGEGSEGSARGYYSEGKRLTPENAGGGLGGLSKVKRRLVMQKPEGGEEEVRVRPQSSTPKAVRMSRGQENQRLQLKEAHAAQVRALKEEQRRQQQQLLQTLSTRYQQLQSLSSPMPLPVSSRATPSSCLGDEKTSLFPFSSLPPSSPHPGPHFPENPFDSEPVRCLSAQYHPLVAAAVKGFLTRRLLCTETVGQLRRTIMDTRRFLQDFQTQTSSRQDLVLQERVTLQLRSALYEIQDIFFCLPPGERMKIISRDRQRIRERDLRRKAGQPLLTGAKISLSSATLKALERKTGTMRTHGKPAEKRGGTGVVAGVVTGNRGPPAGSDVRVVRPTRGSFRPNPQRVPKNIPSRRSR</sequence>
<dbReference type="EMBL" id="CM055741">
    <property type="protein sequence ID" value="KAJ8001557.1"/>
    <property type="molecule type" value="Genomic_DNA"/>
</dbReference>
<gene>
    <name evidence="1" type="ORF">DPEC_G00170720</name>
</gene>
<accession>A0ACC2GDD1</accession>